<gene>
    <name evidence="8" type="ORF">V8G54_010590</name>
</gene>
<evidence type="ECO:0000256" key="3">
    <source>
        <dbReference type="ARBA" id="ARBA00012895"/>
    </source>
</evidence>
<dbReference type="GO" id="GO:0003677">
    <property type="term" value="F:DNA binding"/>
    <property type="evidence" value="ECO:0007669"/>
    <property type="project" value="UniProtKB-KW"/>
</dbReference>
<evidence type="ECO:0000256" key="1">
    <source>
        <dbReference type="ARBA" id="ARBA00000185"/>
    </source>
</evidence>
<dbReference type="GO" id="GO:0000712">
    <property type="term" value="P:resolution of meiotic recombination intermediates"/>
    <property type="evidence" value="ECO:0007669"/>
    <property type="project" value="TreeGrafter"/>
</dbReference>
<keyword evidence="4" id="KW-0799">Topoisomerase</keyword>
<dbReference type="AlphaFoldDB" id="A0AAQ3NXU2"/>
<evidence type="ECO:0000313" key="9">
    <source>
        <dbReference type="Proteomes" id="UP001374535"/>
    </source>
</evidence>
<dbReference type="Proteomes" id="UP001374535">
    <property type="component" value="Chromosome 3"/>
</dbReference>
<keyword evidence="7" id="KW-0472">Membrane</keyword>
<sequence>TIAHLPRLFSYVPGLYKISDEILVNIVDNKQRDPSMATLKVTIDAKQNTISVFNNGDAIPVEIPNFICGHLLTNSNYDDNVKKTTGGRNGYSAKLTNIFSTEFIVKIADGKRKKKYKQLVFSSHIATFFYSLPVILLTFLRTQFCLIGTSKESSSVALVGVGSNSIGVSFSFLNLVRKQKVILGIAKV</sequence>
<evidence type="ECO:0000256" key="2">
    <source>
        <dbReference type="ARBA" id="ARBA00001946"/>
    </source>
</evidence>
<dbReference type="EMBL" id="CP144698">
    <property type="protein sequence ID" value="WVZ17608.1"/>
    <property type="molecule type" value="Genomic_DNA"/>
</dbReference>
<dbReference type="PANTHER" id="PTHR10169">
    <property type="entry name" value="DNA TOPOISOMERASE/GYRASE"/>
    <property type="match status" value="1"/>
</dbReference>
<keyword evidence="9" id="KW-1185">Reference proteome</keyword>
<keyword evidence="7" id="KW-0812">Transmembrane</keyword>
<dbReference type="GO" id="GO:0003918">
    <property type="term" value="F:DNA topoisomerase type II (double strand cut, ATP-hydrolyzing) activity"/>
    <property type="evidence" value="ECO:0007669"/>
    <property type="project" value="UniProtKB-EC"/>
</dbReference>
<evidence type="ECO:0000256" key="4">
    <source>
        <dbReference type="ARBA" id="ARBA00023029"/>
    </source>
</evidence>
<keyword evidence="5" id="KW-0238">DNA-binding</keyword>
<protein>
    <recommendedName>
        <fullName evidence="3">DNA topoisomerase (ATP-hydrolyzing)</fullName>
        <ecNumber evidence="3">5.6.2.2</ecNumber>
    </recommendedName>
</protein>
<proteinExistence type="predicted"/>
<feature type="transmembrane region" description="Helical" evidence="7">
    <location>
        <begin position="155"/>
        <end position="176"/>
    </location>
</feature>
<keyword evidence="7" id="KW-1133">Transmembrane helix</keyword>
<dbReference type="GO" id="GO:0005634">
    <property type="term" value="C:nucleus"/>
    <property type="evidence" value="ECO:0007669"/>
    <property type="project" value="TreeGrafter"/>
</dbReference>
<evidence type="ECO:0000313" key="8">
    <source>
        <dbReference type="EMBL" id="WVZ17608.1"/>
    </source>
</evidence>
<dbReference type="Gene3D" id="3.30.565.10">
    <property type="entry name" value="Histidine kinase-like ATPase, C-terminal domain"/>
    <property type="match status" value="1"/>
</dbReference>
<dbReference type="InterPro" id="IPR050634">
    <property type="entry name" value="DNA_Topoisomerase_II"/>
</dbReference>
<accession>A0AAQ3NXU2</accession>
<feature type="transmembrane region" description="Helical" evidence="7">
    <location>
        <begin position="119"/>
        <end position="140"/>
    </location>
</feature>
<keyword evidence="6" id="KW-0413">Isomerase</keyword>
<evidence type="ECO:0000256" key="5">
    <source>
        <dbReference type="ARBA" id="ARBA00023125"/>
    </source>
</evidence>
<dbReference type="EC" id="5.6.2.2" evidence="3"/>
<dbReference type="PRINTS" id="PR00418">
    <property type="entry name" value="TPI2FAMILY"/>
</dbReference>
<reference evidence="8 9" key="1">
    <citation type="journal article" date="2023" name="Life. Sci Alliance">
        <title>Evolutionary insights into 3D genome organization and epigenetic landscape of Vigna mungo.</title>
        <authorList>
            <person name="Junaid A."/>
            <person name="Singh B."/>
            <person name="Bhatia S."/>
        </authorList>
    </citation>
    <scope>NUCLEOTIDE SEQUENCE [LARGE SCALE GENOMIC DNA]</scope>
    <source>
        <strain evidence="8">Urdbean</strain>
    </source>
</reference>
<comment type="cofactor">
    <cofactor evidence="2">
        <name>Mg(2+)</name>
        <dbReference type="ChEBI" id="CHEBI:18420"/>
    </cofactor>
</comment>
<dbReference type="GO" id="GO:0000819">
    <property type="term" value="P:sister chromatid segregation"/>
    <property type="evidence" value="ECO:0007669"/>
    <property type="project" value="TreeGrafter"/>
</dbReference>
<evidence type="ECO:0000256" key="6">
    <source>
        <dbReference type="ARBA" id="ARBA00023235"/>
    </source>
</evidence>
<dbReference type="SUPFAM" id="SSF55874">
    <property type="entry name" value="ATPase domain of HSP90 chaperone/DNA topoisomerase II/histidine kinase"/>
    <property type="match status" value="1"/>
</dbReference>
<dbReference type="InterPro" id="IPR036890">
    <property type="entry name" value="HATPase_C_sf"/>
</dbReference>
<comment type="catalytic activity">
    <reaction evidence="1">
        <text>ATP-dependent breakage, passage and rejoining of double-stranded DNA.</text>
        <dbReference type="EC" id="5.6.2.2"/>
    </reaction>
</comment>
<name>A0AAQ3NXU2_VIGMU</name>
<evidence type="ECO:0000256" key="7">
    <source>
        <dbReference type="SAM" id="Phobius"/>
    </source>
</evidence>
<organism evidence="8 9">
    <name type="scientific">Vigna mungo</name>
    <name type="common">Black gram</name>
    <name type="synonym">Phaseolus mungo</name>
    <dbReference type="NCBI Taxonomy" id="3915"/>
    <lineage>
        <taxon>Eukaryota</taxon>
        <taxon>Viridiplantae</taxon>
        <taxon>Streptophyta</taxon>
        <taxon>Embryophyta</taxon>
        <taxon>Tracheophyta</taxon>
        <taxon>Spermatophyta</taxon>
        <taxon>Magnoliopsida</taxon>
        <taxon>eudicotyledons</taxon>
        <taxon>Gunneridae</taxon>
        <taxon>Pentapetalae</taxon>
        <taxon>rosids</taxon>
        <taxon>fabids</taxon>
        <taxon>Fabales</taxon>
        <taxon>Fabaceae</taxon>
        <taxon>Papilionoideae</taxon>
        <taxon>50 kb inversion clade</taxon>
        <taxon>NPAAA clade</taxon>
        <taxon>indigoferoid/millettioid clade</taxon>
        <taxon>Phaseoleae</taxon>
        <taxon>Vigna</taxon>
    </lineage>
</organism>
<dbReference type="PANTHER" id="PTHR10169:SF38">
    <property type="entry name" value="DNA TOPOISOMERASE 2"/>
    <property type="match status" value="1"/>
</dbReference>
<feature type="non-terminal residue" evidence="8">
    <location>
        <position position="1"/>
    </location>
</feature>